<dbReference type="GO" id="GO:0020037">
    <property type="term" value="F:heme binding"/>
    <property type="evidence" value="ECO:0007669"/>
    <property type="project" value="InterPro"/>
</dbReference>
<dbReference type="AlphaFoldDB" id="A0A432MMT6"/>
<evidence type="ECO:0000256" key="8">
    <source>
        <dbReference type="PIRSR" id="PIRSR601486-1"/>
    </source>
</evidence>
<keyword evidence="5 6" id="KW-0408">Iron</keyword>
<evidence type="ECO:0000256" key="7">
    <source>
        <dbReference type="PIRSR" id="PIRSR002030-1"/>
    </source>
</evidence>
<evidence type="ECO:0000313" key="10">
    <source>
        <dbReference type="Proteomes" id="UP000280296"/>
    </source>
</evidence>
<keyword evidence="10" id="KW-1185">Reference proteome</keyword>
<evidence type="ECO:0000256" key="4">
    <source>
        <dbReference type="ARBA" id="ARBA00022723"/>
    </source>
</evidence>
<dbReference type="EMBL" id="RYZH01000009">
    <property type="protein sequence ID" value="RUL88610.1"/>
    <property type="molecule type" value="Genomic_DNA"/>
</dbReference>
<dbReference type="Pfam" id="PF01152">
    <property type="entry name" value="Bac_globin"/>
    <property type="match status" value="1"/>
</dbReference>
<dbReference type="CDD" id="cd00454">
    <property type="entry name" value="TrHb1_N"/>
    <property type="match status" value="1"/>
</dbReference>
<evidence type="ECO:0000256" key="3">
    <source>
        <dbReference type="ARBA" id="ARBA00022617"/>
    </source>
</evidence>
<evidence type="ECO:0000256" key="2">
    <source>
        <dbReference type="ARBA" id="ARBA00022448"/>
    </source>
</evidence>
<dbReference type="GO" id="GO:0019825">
    <property type="term" value="F:oxygen binding"/>
    <property type="evidence" value="ECO:0007669"/>
    <property type="project" value="InterPro"/>
</dbReference>
<organism evidence="9 10">
    <name type="scientific">Tautonia sociabilis</name>
    <dbReference type="NCBI Taxonomy" id="2080755"/>
    <lineage>
        <taxon>Bacteria</taxon>
        <taxon>Pseudomonadati</taxon>
        <taxon>Planctomycetota</taxon>
        <taxon>Planctomycetia</taxon>
        <taxon>Isosphaerales</taxon>
        <taxon>Isosphaeraceae</taxon>
        <taxon>Tautonia</taxon>
    </lineage>
</organism>
<keyword evidence="6" id="KW-0561">Oxygen transport</keyword>
<comment type="caution">
    <text evidence="9">The sequence shown here is derived from an EMBL/GenBank/DDBJ whole genome shotgun (WGS) entry which is preliminary data.</text>
</comment>
<dbReference type="SUPFAM" id="SSF46458">
    <property type="entry name" value="Globin-like"/>
    <property type="match status" value="1"/>
</dbReference>
<keyword evidence="3 6" id="KW-0349">Heme</keyword>
<feature type="binding site" description="distal binding residue" evidence="8">
    <location>
        <position position="73"/>
    </location>
    <ligand>
        <name>heme</name>
        <dbReference type="ChEBI" id="CHEBI:30413"/>
    </ligand>
    <ligandPart>
        <name>Fe</name>
        <dbReference type="ChEBI" id="CHEBI:18248"/>
    </ligandPart>
</feature>
<protein>
    <recommendedName>
        <fullName evidence="6">Group 1 truncated hemoglobin</fullName>
    </recommendedName>
</protein>
<keyword evidence="4 6" id="KW-0479">Metal-binding</keyword>
<proteinExistence type="inferred from homology"/>
<reference evidence="9 10" key="1">
    <citation type="submission" date="2018-12" db="EMBL/GenBank/DDBJ databases">
        <authorList>
            <person name="Toschakov S.V."/>
        </authorList>
    </citation>
    <scope>NUCLEOTIDE SEQUENCE [LARGE SCALE GENOMIC DNA]</scope>
    <source>
        <strain evidence="9 10">GM2012</strain>
    </source>
</reference>
<dbReference type="InterPro" id="IPR001486">
    <property type="entry name" value="Hemoglobin_trunc"/>
</dbReference>
<evidence type="ECO:0000256" key="1">
    <source>
        <dbReference type="ARBA" id="ARBA00009660"/>
    </source>
</evidence>
<dbReference type="Proteomes" id="UP000280296">
    <property type="component" value="Unassembled WGS sequence"/>
</dbReference>
<evidence type="ECO:0000256" key="5">
    <source>
        <dbReference type="ARBA" id="ARBA00023004"/>
    </source>
</evidence>
<dbReference type="OrthoDB" id="9795814at2"/>
<evidence type="ECO:0000313" key="9">
    <source>
        <dbReference type="EMBL" id="RUL88610.1"/>
    </source>
</evidence>
<reference evidence="9 10" key="2">
    <citation type="submission" date="2019-01" db="EMBL/GenBank/DDBJ databases">
        <title>Tautonia sociabilis, a novel thermotolerant planctomycete of Isosphaeraceae family, isolated from a 4000 m deep subterranean habitat.</title>
        <authorList>
            <person name="Kovaleva O.L."/>
            <person name="Elcheninov A.G."/>
            <person name="Van Heerden E."/>
            <person name="Toshchakov S.V."/>
            <person name="Novikov A."/>
            <person name="Bonch-Osmolovskaya E.A."/>
            <person name="Kublanov I.V."/>
        </authorList>
    </citation>
    <scope>NUCLEOTIDE SEQUENCE [LARGE SCALE GENOMIC DNA]</scope>
    <source>
        <strain evidence="9 10">GM2012</strain>
    </source>
</reference>
<gene>
    <name evidence="9" type="ORF">TsocGM_06720</name>
</gene>
<feature type="binding site" description="proximal binding residue" evidence="7">
    <location>
        <position position="73"/>
    </location>
    <ligand>
        <name>heme</name>
        <dbReference type="ChEBI" id="CHEBI:30413"/>
    </ligand>
    <ligandPart>
        <name>Fe</name>
        <dbReference type="ChEBI" id="CHEBI:18248"/>
    </ligandPart>
</feature>
<accession>A0A432MMT6</accession>
<dbReference type="GO" id="GO:0005344">
    <property type="term" value="F:oxygen carrier activity"/>
    <property type="evidence" value="ECO:0007669"/>
    <property type="project" value="UniProtKB-UniRule"/>
</dbReference>
<dbReference type="InterPro" id="IPR012292">
    <property type="entry name" value="Globin/Proto"/>
</dbReference>
<sequence length="126" mass="14535">MRDEATLYDRIGGEATVARVIDDFYRRVLDDPELEPFFRHASMESLRRMQREFFGAALDGPQRYSGLALSHAHQDRGITVHHFNRFTQHLLQTLRDVGLEQAEVTEVIDRINTYADDIVGRSTVSE</sequence>
<dbReference type="GO" id="GO:0046872">
    <property type="term" value="F:metal ion binding"/>
    <property type="evidence" value="ECO:0007669"/>
    <property type="project" value="UniProtKB-UniRule"/>
</dbReference>
<comment type="cofactor">
    <cofactor evidence="7">
        <name>heme</name>
        <dbReference type="ChEBI" id="CHEBI:30413"/>
    </cofactor>
    <text evidence="7">Binds 1 heme group per subunit.</text>
</comment>
<keyword evidence="2 6" id="KW-0813">Transport</keyword>
<evidence type="ECO:0000256" key="6">
    <source>
        <dbReference type="PIRNR" id="PIRNR002030"/>
    </source>
</evidence>
<dbReference type="PIRSF" id="PIRSF002030">
    <property type="entry name" value="Globin_Protozoa/Cyanobacteria"/>
    <property type="match status" value="1"/>
</dbReference>
<name>A0A432MMT6_9BACT</name>
<comment type="similarity">
    <text evidence="1 6">Belongs to the truncated hemoglobin family. Group I subfamily.</text>
</comment>
<dbReference type="InterPro" id="IPR016339">
    <property type="entry name" value="Hemoglobin_trunc_I"/>
</dbReference>
<dbReference type="Gene3D" id="1.10.490.10">
    <property type="entry name" value="Globins"/>
    <property type="match status" value="1"/>
</dbReference>
<dbReference type="RefSeq" id="WP_126724537.1">
    <property type="nucleotide sequence ID" value="NZ_RYZH01000009.1"/>
</dbReference>
<dbReference type="InterPro" id="IPR009050">
    <property type="entry name" value="Globin-like_sf"/>
</dbReference>